<feature type="transmembrane region" description="Helical" evidence="1">
    <location>
        <begin position="96"/>
        <end position="113"/>
    </location>
</feature>
<accession>A0A1C7DST0</accession>
<dbReference type="EMBL" id="CP016537">
    <property type="protein sequence ID" value="ANU14388.1"/>
    <property type="molecule type" value="Genomic_DNA"/>
</dbReference>
<proteinExistence type="predicted"/>
<keyword evidence="3" id="KW-1185">Reference proteome</keyword>
<evidence type="ECO:0000313" key="3">
    <source>
        <dbReference type="Proteomes" id="UP000092687"/>
    </source>
</evidence>
<reference evidence="3" key="1">
    <citation type="submission" date="2016-07" db="EMBL/GenBank/DDBJ databases">
        <authorList>
            <person name="See-Too W.S."/>
        </authorList>
    </citation>
    <scope>NUCLEOTIDE SEQUENCE [LARGE SCALE GENOMIC DNA]</scope>
    <source>
        <strain evidence="3">DSM 24743</strain>
    </source>
</reference>
<feature type="transmembrane region" description="Helical" evidence="1">
    <location>
        <begin position="39"/>
        <end position="59"/>
    </location>
</feature>
<dbReference type="STRING" id="1215089.BBI08_11135"/>
<dbReference type="AlphaFoldDB" id="A0A1C7DST0"/>
<organism evidence="2 3">
    <name type="scientific">Planococcus halocryophilus</name>
    <dbReference type="NCBI Taxonomy" id="1215089"/>
    <lineage>
        <taxon>Bacteria</taxon>
        <taxon>Bacillati</taxon>
        <taxon>Bacillota</taxon>
        <taxon>Bacilli</taxon>
        <taxon>Bacillales</taxon>
        <taxon>Caryophanaceae</taxon>
        <taxon>Planococcus</taxon>
    </lineage>
</organism>
<name>A0A1C7DST0_9BACL</name>
<keyword evidence="1" id="KW-0472">Membrane</keyword>
<feature type="transmembrane region" description="Helical" evidence="1">
    <location>
        <begin position="71"/>
        <end position="89"/>
    </location>
</feature>
<dbReference type="KEGG" id="phc:BBI08_11135"/>
<keyword evidence="1" id="KW-0812">Transmembrane</keyword>
<protein>
    <submittedName>
        <fullName evidence="2">Uncharacterized protein</fullName>
    </submittedName>
</protein>
<evidence type="ECO:0000256" key="1">
    <source>
        <dbReference type="SAM" id="Phobius"/>
    </source>
</evidence>
<dbReference type="RefSeq" id="WP_040850970.1">
    <property type="nucleotide sequence ID" value="NZ_CP016537.2"/>
</dbReference>
<dbReference type="Proteomes" id="UP000092687">
    <property type="component" value="Chromosome"/>
</dbReference>
<keyword evidence="1" id="KW-1133">Transmembrane helix</keyword>
<sequence length="114" mass="12462">MNTDTDSLVTFLIAFGVPVGMMIRAYFKMNETDQQSVKSDFASPSFLLSIGSVALGNFLIEFSDTFSTPTLRLVGFVLLVIGAIGSSIITWKSSKVKSLLIVALFSVLIYFHLI</sequence>
<dbReference type="OrthoDB" id="2881422at2"/>
<feature type="transmembrane region" description="Helical" evidence="1">
    <location>
        <begin position="6"/>
        <end position="27"/>
    </location>
</feature>
<gene>
    <name evidence="2" type="ORF">BBI08_11135</name>
</gene>
<reference evidence="3" key="2">
    <citation type="submission" date="2016-10" db="EMBL/GenBank/DDBJ databases">
        <authorList>
            <person name="See-Too W.S."/>
        </authorList>
    </citation>
    <scope>NUCLEOTIDE SEQUENCE [LARGE SCALE GENOMIC DNA]</scope>
    <source>
        <strain evidence="3">DSM 24743</strain>
    </source>
</reference>
<evidence type="ECO:0000313" key="2">
    <source>
        <dbReference type="EMBL" id="ANU14388.1"/>
    </source>
</evidence>